<evidence type="ECO:0000313" key="7">
    <source>
        <dbReference type="Proteomes" id="UP000886817"/>
    </source>
</evidence>
<evidence type="ECO:0000313" key="6">
    <source>
        <dbReference type="EMBL" id="HIX60451.1"/>
    </source>
</evidence>
<evidence type="ECO:0000256" key="1">
    <source>
        <dbReference type="ARBA" id="ARBA00000073"/>
    </source>
</evidence>
<name>A0A9D1WJR7_9FIRM</name>
<dbReference type="Pfam" id="PF00849">
    <property type="entry name" value="PseudoU_synth_2"/>
    <property type="match status" value="1"/>
</dbReference>
<comment type="catalytic activity">
    <reaction evidence="1">
        <text>a uridine in RNA = a pseudouridine in RNA</text>
        <dbReference type="Rhea" id="RHEA:48348"/>
        <dbReference type="Rhea" id="RHEA-COMP:12068"/>
        <dbReference type="Rhea" id="RHEA-COMP:12069"/>
        <dbReference type="ChEBI" id="CHEBI:65314"/>
        <dbReference type="ChEBI" id="CHEBI:65315"/>
    </reaction>
</comment>
<feature type="domain" description="Pseudouridine synthase RsuA/RluA-like" evidence="5">
    <location>
        <begin position="13"/>
        <end position="167"/>
    </location>
</feature>
<dbReference type="PANTHER" id="PTHR21600">
    <property type="entry name" value="MITOCHONDRIAL RNA PSEUDOURIDINE SYNTHASE"/>
    <property type="match status" value="1"/>
</dbReference>
<dbReference type="EMBL" id="DXEX01000256">
    <property type="protein sequence ID" value="HIX60451.1"/>
    <property type="molecule type" value="Genomic_DNA"/>
</dbReference>
<protein>
    <recommendedName>
        <fullName evidence="3">RNA pseudouridylate synthase</fullName>
    </recommendedName>
    <alternativeName>
        <fullName evidence="4">RNA-uridine isomerase</fullName>
    </alternativeName>
</protein>
<gene>
    <name evidence="6" type="ORF">IAA45_12150</name>
</gene>
<dbReference type="CDD" id="cd02869">
    <property type="entry name" value="PseudoU_synth_RluA_like"/>
    <property type="match status" value="1"/>
</dbReference>
<accession>A0A9D1WJR7</accession>
<dbReference type="InterPro" id="IPR006145">
    <property type="entry name" value="PsdUridine_synth_RsuA/RluA"/>
</dbReference>
<evidence type="ECO:0000259" key="5">
    <source>
        <dbReference type="Pfam" id="PF00849"/>
    </source>
</evidence>
<organism evidence="6 7">
    <name type="scientific">Candidatus Blautia gallistercoris</name>
    <dbReference type="NCBI Taxonomy" id="2838490"/>
    <lineage>
        <taxon>Bacteria</taxon>
        <taxon>Bacillati</taxon>
        <taxon>Bacillota</taxon>
        <taxon>Clostridia</taxon>
        <taxon>Lachnospirales</taxon>
        <taxon>Lachnospiraceae</taxon>
        <taxon>Blautia</taxon>
    </lineage>
</organism>
<evidence type="ECO:0000256" key="2">
    <source>
        <dbReference type="ARBA" id="ARBA00010876"/>
    </source>
</evidence>
<reference evidence="6" key="1">
    <citation type="journal article" date="2021" name="PeerJ">
        <title>Extensive microbial diversity within the chicken gut microbiome revealed by metagenomics and culture.</title>
        <authorList>
            <person name="Gilroy R."/>
            <person name="Ravi A."/>
            <person name="Getino M."/>
            <person name="Pursley I."/>
            <person name="Horton D.L."/>
            <person name="Alikhan N.F."/>
            <person name="Baker D."/>
            <person name="Gharbi K."/>
            <person name="Hall N."/>
            <person name="Watson M."/>
            <person name="Adriaenssens E.M."/>
            <person name="Foster-Nyarko E."/>
            <person name="Jarju S."/>
            <person name="Secka A."/>
            <person name="Antonio M."/>
            <person name="Oren A."/>
            <person name="Chaudhuri R.R."/>
            <person name="La Ragione R."/>
            <person name="Hildebrand F."/>
            <person name="Pallen M.J."/>
        </authorList>
    </citation>
    <scope>NUCLEOTIDE SEQUENCE</scope>
    <source>
        <strain evidence="6">ChiSjej1B19-8411</strain>
    </source>
</reference>
<dbReference type="GO" id="GO:0009982">
    <property type="term" value="F:pseudouridine synthase activity"/>
    <property type="evidence" value="ECO:0007669"/>
    <property type="project" value="InterPro"/>
</dbReference>
<comment type="caution">
    <text evidence="6">The sequence shown here is derived from an EMBL/GenBank/DDBJ whole genome shotgun (WGS) entry which is preliminary data.</text>
</comment>
<dbReference type="PANTHER" id="PTHR21600:SF87">
    <property type="entry name" value="RNA PSEUDOURIDYLATE SYNTHASE DOMAIN-CONTAINING PROTEIN 1"/>
    <property type="match status" value="1"/>
</dbReference>
<dbReference type="GO" id="GO:0003723">
    <property type="term" value="F:RNA binding"/>
    <property type="evidence" value="ECO:0007669"/>
    <property type="project" value="InterPro"/>
</dbReference>
<dbReference type="Proteomes" id="UP000886817">
    <property type="component" value="Unassembled WGS sequence"/>
</dbReference>
<dbReference type="AlphaFoldDB" id="A0A9D1WJR7"/>
<dbReference type="GO" id="GO:0000455">
    <property type="term" value="P:enzyme-directed rRNA pseudouridine synthesis"/>
    <property type="evidence" value="ECO:0007669"/>
    <property type="project" value="TreeGrafter"/>
</dbReference>
<dbReference type="GO" id="GO:0140098">
    <property type="term" value="F:catalytic activity, acting on RNA"/>
    <property type="evidence" value="ECO:0007669"/>
    <property type="project" value="UniProtKB-ARBA"/>
</dbReference>
<proteinExistence type="inferred from homology"/>
<evidence type="ECO:0000256" key="4">
    <source>
        <dbReference type="ARBA" id="ARBA00033164"/>
    </source>
</evidence>
<dbReference type="SUPFAM" id="SSF55120">
    <property type="entry name" value="Pseudouridine synthase"/>
    <property type="match status" value="1"/>
</dbReference>
<dbReference type="InterPro" id="IPR020103">
    <property type="entry name" value="PsdUridine_synth_cat_dom_sf"/>
</dbReference>
<evidence type="ECO:0000256" key="3">
    <source>
        <dbReference type="ARBA" id="ARBA00031870"/>
    </source>
</evidence>
<dbReference type="InterPro" id="IPR050188">
    <property type="entry name" value="RluA_PseudoU_synthase"/>
</dbReference>
<sequence>MEISSCIIYEDTQLLVCHKPCGLAVQSARMDTMDLESAVKNYLAEKNAAQVPYLAVIHRLDQPVEGLVILAKTPEAAAKLSRQITEGKMQKYYLAATSHIPEQKEAVLEDFLLKDRKMNLSRIVASGTPNGKKARLSYRVLKEKDGRAIFEIRLFTGRHHQIRVQMAGHGMPLMGDRKYNNLECMQENGSLALCAYRIAFCHPVTGKKMELKIKPENPLLQ</sequence>
<comment type="similarity">
    <text evidence="2">Belongs to the pseudouridine synthase RluA family.</text>
</comment>
<reference evidence="6" key="2">
    <citation type="submission" date="2021-04" db="EMBL/GenBank/DDBJ databases">
        <authorList>
            <person name="Gilroy R."/>
        </authorList>
    </citation>
    <scope>NUCLEOTIDE SEQUENCE</scope>
    <source>
        <strain evidence="6">ChiSjej1B19-8411</strain>
    </source>
</reference>
<dbReference type="Gene3D" id="3.30.2350.10">
    <property type="entry name" value="Pseudouridine synthase"/>
    <property type="match status" value="1"/>
</dbReference>